<evidence type="ECO:0000313" key="3">
    <source>
        <dbReference type="Proteomes" id="UP000886998"/>
    </source>
</evidence>
<feature type="region of interest" description="Disordered" evidence="1">
    <location>
        <begin position="52"/>
        <end position="83"/>
    </location>
</feature>
<comment type="caution">
    <text evidence="2">The sequence shown here is derived from an EMBL/GenBank/DDBJ whole genome shotgun (WGS) entry which is preliminary data.</text>
</comment>
<reference evidence="2" key="1">
    <citation type="submission" date="2020-08" db="EMBL/GenBank/DDBJ databases">
        <title>Multicomponent nature underlies the extraordinary mechanical properties of spider dragline silk.</title>
        <authorList>
            <person name="Kono N."/>
            <person name="Nakamura H."/>
            <person name="Mori M."/>
            <person name="Yoshida Y."/>
            <person name="Ohtoshi R."/>
            <person name="Malay A.D."/>
            <person name="Moran D.A.P."/>
            <person name="Tomita M."/>
            <person name="Numata K."/>
            <person name="Arakawa K."/>
        </authorList>
    </citation>
    <scope>NUCLEOTIDE SEQUENCE</scope>
</reference>
<name>A0A8X7C399_9ARAC</name>
<dbReference type="AlphaFoldDB" id="A0A8X7C399"/>
<dbReference type="EMBL" id="BMAV01008712">
    <property type="protein sequence ID" value="GFY52488.1"/>
    <property type="molecule type" value="Genomic_DNA"/>
</dbReference>
<accession>A0A8X7C399</accession>
<sequence>MLSPYSVGMLQTNDHGDPLEGLLGHSLASCGKTIAEMPANVTSLVSGESQIGDESTNCCGTQGNHTQRSLPLVASRKGYGNNE</sequence>
<feature type="compositionally biased region" description="Polar residues" evidence="1">
    <location>
        <begin position="52"/>
        <end position="69"/>
    </location>
</feature>
<protein>
    <submittedName>
        <fullName evidence="2">Uncharacterized protein</fullName>
    </submittedName>
</protein>
<gene>
    <name evidence="2" type="ORF">TNIN_86011</name>
</gene>
<evidence type="ECO:0000313" key="2">
    <source>
        <dbReference type="EMBL" id="GFY52488.1"/>
    </source>
</evidence>
<evidence type="ECO:0000256" key="1">
    <source>
        <dbReference type="SAM" id="MobiDB-lite"/>
    </source>
</evidence>
<dbReference type="Proteomes" id="UP000886998">
    <property type="component" value="Unassembled WGS sequence"/>
</dbReference>
<keyword evidence="3" id="KW-1185">Reference proteome</keyword>
<organism evidence="2 3">
    <name type="scientific">Trichonephila inaurata madagascariensis</name>
    <dbReference type="NCBI Taxonomy" id="2747483"/>
    <lineage>
        <taxon>Eukaryota</taxon>
        <taxon>Metazoa</taxon>
        <taxon>Ecdysozoa</taxon>
        <taxon>Arthropoda</taxon>
        <taxon>Chelicerata</taxon>
        <taxon>Arachnida</taxon>
        <taxon>Araneae</taxon>
        <taxon>Araneomorphae</taxon>
        <taxon>Entelegynae</taxon>
        <taxon>Araneoidea</taxon>
        <taxon>Nephilidae</taxon>
        <taxon>Trichonephila</taxon>
        <taxon>Trichonephila inaurata</taxon>
    </lineage>
</organism>
<proteinExistence type="predicted"/>